<dbReference type="PANTHER" id="PTHR43385:SF1">
    <property type="entry name" value="RIBOFLAVIN TRANSPORTER RIBJ"/>
    <property type="match status" value="1"/>
</dbReference>
<keyword evidence="3 6" id="KW-0812">Transmembrane</keyword>
<dbReference type="InterPro" id="IPR052983">
    <property type="entry name" value="MFS_Riboflavin_Transporter"/>
</dbReference>
<keyword evidence="9" id="KW-1185">Reference proteome</keyword>
<dbReference type="InterPro" id="IPR036259">
    <property type="entry name" value="MFS_trans_sf"/>
</dbReference>
<dbReference type="Gene3D" id="1.20.1250.20">
    <property type="entry name" value="MFS general substrate transporter like domains"/>
    <property type="match status" value="1"/>
</dbReference>
<dbReference type="PANTHER" id="PTHR43385">
    <property type="entry name" value="RIBOFLAVIN TRANSPORTER RIBJ"/>
    <property type="match status" value="1"/>
</dbReference>
<evidence type="ECO:0000256" key="6">
    <source>
        <dbReference type="SAM" id="Phobius"/>
    </source>
</evidence>
<dbReference type="RefSeq" id="WP_319981872.1">
    <property type="nucleotide sequence ID" value="NZ_JAXAVU010000024.1"/>
</dbReference>
<evidence type="ECO:0000313" key="9">
    <source>
        <dbReference type="Proteomes" id="UP001285352"/>
    </source>
</evidence>
<evidence type="ECO:0000256" key="5">
    <source>
        <dbReference type="ARBA" id="ARBA00023136"/>
    </source>
</evidence>
<gene>
    <name evidence="8" type="ORF">SK854_47960</name>
</gene>
<keyword evidence="4 6" id="KW-1133">Transmembrane helix</keyword>
<organism evidence="8 9">
    <name type="scientific">Lentzea sokolovensis</name>
    <dbReference type="NCBI Taxonomy" id="3095429"/>
    <lineage>
        <taxon>Bacteria</taxon>
        <taxon>Bacillati</taxon>
        <taxon>Actinomycetota</taxon>
        <taxon>Actinomycetes</taxon>
        <taxon>Pseudonocardiales</taxon>
        <taxon>Pseudonocardiaceae</taxon>
        <taxon>Lentzea</taxon>
    </lineage>
</organism>
<protein>
    <submittedName>
        <fullName evidence="8">MFS transporter</fullName>
    </submittedName>
</protein>
<dbReference type="Proteomes" id="UP001285352">
    <property type="component" value="Unassembled WGS sequence"/>
</dbReference>
<name>A0ABU4VDY8_9PSEU</name>
<dbReference type="PROSITE" id="PS50850">
    <property type="entry name" value="MFS"/>
    <property type="match status" value="1"/>
</dbReference>
<proteinExistence type="predicted"/>
<comment type="subcellular location">
    <subcellularLocation>
        <location evidence="1">Cell membrane</location>
        <topology evidence="1">Multi-pass membrane protein</topology>
    </subcellularLocation>
</comment>
<feature type="transmembrane region" description="Helical" evidence="6">
    <location>
        <begin position="30"/>
        <end position="52"/>
    </location>
</feature>
<evidence type="ECO:0000313" key="8">
    <source>
        <dbReference type="EMBL" id="MDX8149924.1"/>
    </source>
</evidence>
<dbReference type="InterPro" id="IPR020846">
    <property type="entry name" value="MFS_dom"/>
</dbReference>
<evidence type="ECO:0000259" key="7">
    <source>
        <dbReference type="PROSITE" id="PS50850"/>
    </source>
</evidence>
<feature type="domain" description="Major facilitator superfamily (MFS) profile" evidence="7">
    <location>
        <begin position="29"/>
        <end position="152"/>
    </location>
</feature>
<reference evidence="8 9" key="1">
    <citation type="submission" date="2023-11" db="EMBL/GenBank/DDBJ databases">
        <title>Lentzea sokolovensis, sp. nov., Lentzea kristufkii, sp. nov., and Lentzea miocenensis, sp. nov., rare actinobacteria from Sokolov Coal Basin, Miocene lacustrine sediment, Czech Republic.</title>
        <authorList>
            <person name="Lara A."/>
            <person name="Kotroba L."/>
            <person name="Nouioui I."/>
            <person name="Neumann-Schaal M."/>
            <person name="Mast Y."/>
            <person name="Chronakova A."/>
        </authorList>
    </citation>
    <scope>NUCLEOTIDE SEQUENCE [LARGE SCALE GENOMIC DNA]</scope>
    <source>
        <strain evidence="8 9">BCCO 10_0061</strain>
    </source>
</reference>
<feature type="transmembrane region" description="Helical" evidence="6">
    <location>
        <begin position="95"/>
        <end position="113"/>
    </location>
</feature>
<evidence type="ECO:0000256" key="4">
    <source>
        <dbReference type="ARBA" id="ARBA00022989"/>
    </source>
</evidence>
<dbReference type="EMBL" id="JAXAVU010000024">
    <property type="protein sequence ID" value="MDX8149924.1"/>
    <property type="molecule type" value="Genomic_DNA"/>
</dbReference>
<evidence type="ECO:0000256" key="3">
    <source>
        <dbReference type="ARBA" id="ARBA00022692"/>
    </source>
</evidence>
<evidence type="ECO:0000256" key="2">
    <source>
        <dbReference type="ARBA" id="ARBA00022448"/>
    </source>
</evidence>
<evidence type="ECO:0000256" key="1">
    <source>
        <dbReference type="ARBA" id="ARBA00004651"/>
    </source>
</evidence>
<comment type="caution">
    <text evidence="8">The sequence shown here is derived from an EMBL/GenBank/DDBJ whole genome shotgun (WGS) entry which is preliminary data.</text>
</comment>
<feature type="transmembrane region" description="Helical" evidence="6">
    <location>
        <begin position="64"/>
        <end position="83"/>
    </location>
</feature>
<dbReference type="InterPro" id="IPR011701">
    <property type="entry name" value="MFS"/>
</dbReference>
<dbReference type="SUPFAM" id="SSF103473">
    <property type="entry name" value="MFS general substrate transporter"/>
    <property type="match status" value="1"/>
</dbReference>
<feature type="non-terminal residue" evidence="8">
    <location>
        <position position="1"/>
    </location>
</feature>
<dbReference type="Pfam" id="PF07690">
    <property type="entry name" value="MFS_1"/>
    <property type="match status" value="1"/>
</dbReference>
<keyword evidence="5 6" id="KW-0472">Membrane</keyword>
<keyword evidence="2" id="KW-0813">Transport</keyword>
<accession>A0ABU4VDY8</accession>
<sequence length="152" mass="15743">LHLFGLRLPWPEIEHAAEHHPSAVARSRPFVMLTVAMSLAAFSVYAVVVNLVPLLTERGMSTSAAAVALGLGGVGQVLGRLGYARLTAKTSVRTRTALILLASAVVTALLGVVPGPALLLIAGSVLAGVTRGIFTLVQATAITDRWGAVHYG</sequence>